<evidence type="ECO:0000256" key="2">
    <source>
        <dbReference type="RuleBase" id="RU363072"/>
    </source>
</evidence>
<dbReference type="InterPro" id="IPR038673">
    <property type="entry name" value="OprB_sf"/>
</dbReference>
<evidence type="ECO:0000256" key="1">
    <source>
        <dbReference type="ARBA" id="ARBA00008769"/>
    </source>
</evidence>
<comment type="similarity">
    <text evidence="1 2">Belongs to the OprB family.</text>
</comment>
<dbReference type="AlphaFoldDB" id="A0A511XQS6"/>
<dbReference type="PANTHER" id="PTHR37944:SF1">
    <property type="entry name" value="PORIN B"/>
    <property type="match status" value="1"/>
</dbReference>
<reference evidence="4 5" key="1">
    <citation type="submission" date="2019-07" db="EMBL/GenBank/DDBJ databases">
        <title>Whole genome shotgun sequence of Acetobacter oeni NBRC 105207.</title>
        <authorList>
            <person name="Hosoyama A."/>
            <person name="Uohara A."/>
            <person name="Ohji S."/>
            <person name="Ichikawa N."/>
        </authorList>
    </citation>
    <scope>NUCLEOTIDE SEQUENCE [LARGE SCALE GENOMIC DNA]</scope>
    <source>
        <strain evidence="4 5">NBRC 105207</strain>
    </source>
</reference>
<name>A0A511XQS6_9PROT</name>
<sequence length="609" mass="66687">MRPLQKYPGVISPARNLFGEYEYLLVLVALRLAASNRSSFIMLAAFFLEGCDMHISLQPGHCRSGLAGLFRLRQYFRPAYSLRAAVLTGSLLFHAAPAFAQDVAPGQETKILDPAAAAASSPPQNESKEKSELPKWLQSVIGNTNKTPEPPVVSNPTPFGETQPTIPLYEEIPGFLRSSYGPPSFGPPYGTTHLLGDWGGVQPWLQKRGLYFALDDYEDIAGNVSGGKRRAYSDAGQLGATLDVDWQKFLNAGSWSNDFWTHMLVINGHGTNLSRLYGDNSNQVQQIYGSRGNVVAHLVWAYFEKAWLHRKIDLAAGWFPSGTFFQNSPWVCNFMNVWLCGGESPTKFLAGSRGWPSGNIGGVLRIMPIRQFYLMGGLFAVSPHAYNGGISGWAWAQDDLGKLSTQVEAGWIPSFGSDHLIGHYKVGVMYDNSRYSDLYQDINGNSWVQTGLPPRKQSGQTSVWVLADQMLIRHGPGELNGLILGGYFGWGSGQTSQISQSFTSVLMDTGAWWKRPLDSVGIAFLWSKFSRSAVLSQEAAAVSGLALPGGNYGTPYGIQGHEAIYEAYYGFHILEGFTIKPDFQYVSHVGGTTVFKDAVVLSTAVNVAF</sequence>
<dbReference type="EMBL" id="BJYG01000090">
    <property type="protein sequence ID" value="GEN65320.1"/>
    <property type="molecule type" value="Genomic_DNA"/>
</dbReference>
<dbReference type="Pfam" id="PF04966">
    <property type="entry name" value="OprB"/>
    <property type="match status" value="1"/>
</dbReference>
<gene>
    <name evidence="4" type="ORF">AOE01nite_35440</name>
</gene>
<accession>A0A511XQS6</accession>
<dbReference type="PANTHER" id="PTHR37944">
    <property type="entry name" value="PORIN B"/>
    <property type="match status" value="1"/>
</dbReference>
<organism evidence="4 5">
    <name type="scientific">Acetobacter oeni</name>
    <dbReference type="NCBI Taxonomy" id="304077"/>
    <lineage>
        <taxon>Bacteria</taxon>
        <taxon>Pseudomonadati</taxon>
        <taxon>Pseudomonadota</taxon>
        <taxon>Alphaproteobacteria</taxon>
        <taxon>Acetobacterales</taxon>
        <taxon>Acetobacteraceae</taxon>
        <taxon>Acetobacter</taxon>
    </lineage>
</organism>
<dbReference type="GO" id="GO:0008643">
    <property type="term" value="P:carbohydrate transport"/>
    <property type="evidence" value="ECO:0007669"/>
    <property type="project" value="InterPro"/>
</dbReference>
<dbReference type="GO" id="GO:0016020">
    <property type="term" value="C:membrane"/>
    <property type="evidence" value="ECO:0007669"/>
    <property type="project" value="InterPro"/>
</dbReference>
<dbReference type="Proteomes" id="UP000321746">
    <property type="component" value="Unassembled WGS sequence"/>
</dbReference>
<feature type="region of interest" description="Disordered" evidence="3">
    <location>
        <begin position="115"/>
        <end position="134"/>
    </location>
</feature>
<dbReference type="InterPro" id="IPR007049">
    <property type="entry name" value="Carb-sel_porin_OprB"/>
</dbReference>
<protein>
    <submittedName>
        <fullName evidence="4">Uncharacterized protein</fullName>
    </submittedName>
</protein>
<evidence type="ECO:0000313" key="4">
    <source>
        <dbReference type="EMBL" id="GEN65320.1"/>
    </source>
</evidence>
<dbReference type="Gene3D" id="2.40.160.180">
    <property type="entry name" value="Carbohydrate-selective porin OprB"/>
    <property type="match status" value="1"/>
</dbReference>
<dbReference type="InterPro" id="IPR052932">
    <property type="entry name" value="OprB_Porin"/>
</dbReference>
<comment type="caution">
    <text evidence="4">The sequence shown here is derived from an EMBL/GenBank/DDBJ whole genome shotgun (WGS) entry which is preliminary data.</text>
</comment>
<keyword evidence="5" id="KW-1185">Reference proteome</keyword>
<evidence type="ECO:0000256" key="3">
    <source>
        <dbReference type="SAM" id="MobiDB-lite"/>
    </source>
</evidence>
<proteinExistence type="inferred from homology"/>
<evidence type="ECO:0000313" key="5">
    <source>
        <dbReference type="Proteomes" id="UP000321746"/>
    </source>
</evidence>
<dbReference type="GO" id="GO:0015288">
    <property type="term" value="F:porin activity"/>
    <property type="evidence" value="ECO:0007669"/>
    <property type="project" value="InterPro"/>
</dbReference>